<dbReference type="AlphaFoldDB" id="A0A1Y1YHF1"/>
<feature type="region of interest" description="Disordered" evidence="1">
    <location>
        <begin position="147"/>
        <end position="201"/>
    </location>
</feature>
<keyword evidence="4" id="KW-1185">Reference proteome</keyword>
<accession>A0A1Y1YHF1</accession>
<organism evidence="2 4">
    <name type="scientific">Neocallimastix californiae</name>
    <dbReference type="NCBI Taxonomy" id="1754190"/>
    <lineage>
        <taxon>Eukaryota</taxon>
        <taxon>Fungi</taxon>
        <taxon>Fungi incertae sedis</taxon>
        <taxon>Chytridiomycota</taxon>
        <taxon>Chytridiomycota incertae sedis</taxon>
        <taxon>Neocallimastigomycetes</taxon>
        <taxon>Neocallimastigales</taxon>
        <taxon>Neocallimastigaceae</taxon>
        <taxon>Neocallimastix</taxon>
    </lineage>
</organism>
<feature type="region of interest" description="Disordered" evidence="1">
    <location>
        <begin position="243"/>
        <end position="263"/>
    </location>
</feature>
<feature type="compositionally biased region" description="Basic and acidic residues" evidence="1">
    <location>
        <begin position="148"/>
        <end position="166"/>
    </location>
</feature>
<sequence>MSTTIRSDPNISLTSNNILKLPKEEFVTIEEYNEFIHKMKKEIKSKISEMNKAKQVVYSQKVVVTKSMLNGSIDFRSAKLALYQIERLILQINQNISNFEQVDKSMIFLKEEISNKRQKEANINENNINKNNNELINKNDINLITKSELPDKESYEETTRHSKNDSNEESNTIKGSNHKKEKIKSNKVSGNNKMKTKPKLKLKKSYNKNTYNKFNPNLLVAVFSFQKLIFIFFQIKRGIRANSHESDFSPPVMGIKNSFSSKN</sequence>
<reference evidence="2 4" key="1">
    <citation type="submission" date="2016-08" db="EMBL/GenBank/DDBJ databases">
        <title>A Parts List for Fungal Cellulosomes Revealed by Comparative Genomics.</title>
        <authorList>
            <consortium name="DOE Joint Genome Institute"/>
            <person name="Haitjema C.H."/>
            <person name="Gilmore S.P."/>
            <person name="Henske J.K."/>
            <person name="Solomon K.V."/>
            <person name="De Groot R."/>
            <person name="Kuo A."/>
            <person name="Mondo S.J."/>
            <person name="Salamov A.A."/>
            <person name="Labutti K."/>
            <person name="Zhao Z."/>
            <person name="Chiniquy J."/>
            <person name="Barry K."/>
            <person name="Brewer H.M."/>
            <person name="Purvine S.O."/>
            <person name="Wright A.T."/>
            <person name="Boxma B."/>
            <person name="Van Alen T."/>
            <person name="Hackstein J.H."/>
            <person name="Baker S.E."/>
            <person name="Grigoriev I.V."/>
            <person name="O'Malley M.A."/>
        </authorList>
    </citation>
    <scope>NUCLEOTIDE SEQUENCE [LARGE SCALE GENOMIC DNA]</scope>
    <source>
        <strain evidence="2 4">G1</strain>
    </source>
</reference>
<proteinExistence type="predicted"/>
<dbReference type="EMBL" id="MCOG01000239">
    <property type="protein sequence ID" value="ORY23023.1"/>
    <property type="molecule type" value="Genomic_DNA"/>
</dbReference>
<gene>
    <name evidence="3" type="ORF">LY90DRAFT_631361</name>
    <name evidence="2" type="ORF">LY90DRAFT_642724</name>
</gene>
<protein>
    <submittedName>
        <fullName evidence="2">Uncharacterized protein</fullName>
    </submittedName>
</protein>
<evidence type="ECO:0000313" key="2">
    <source>
        <dbReference type="EMBL" id="ORX97460.1"/>
    </source>
</evidence>
<name>A0A1Y1YHF1_9FUNG</name>
<evidence type="ECO:0000256" key="1">
    <source>
        <dbReference type="SAM" id="MobiDB-lite"/>
    </source>
</evidence>
<dbReference type="Proteomes" id="UP000193920">
    <property type="component" value="Unassembled WGS sequence"/>
</dbReference>
<evidence type="ECO:0000313" key="4">
    <source>
        <dbReference type="Proteomes" id="UP000193920"/>
    </source>
</evidence>
<dbReference type="EMBL" id="MCOG01000591">
    <property type="protein sequence ID" value="ORX97460.1"/>
    <property type="molecule type" value="Genomic_DNA"/>
</dbReference>
<comment type="caution">
    <text evidence="2">The sequence shown here is derived from an EMBL/GenBank/DDBJ whole genome shotgun (WGS) entry which is preliminary data.</text>
</comment>
<evidence type="ECO:0000313" key="3">
    <source>
        <dbReference type="EMBL" id="ORY23023.1"/>
    </source>
</evidence>